<feature type="domain" description="Prokaryotic-type class I peptide chain release factors" evidence="2">
    <location>
        <begin position="22"/>
        <end position="38"/>
    </location>
</feature>
<keyword evidence="4" id="KW-1185">Reference proteome</keyword>
<dbReference type="GO" id="GO:0072344">
    <property type="term" value="P:rescue of stalled ribosome"/>
    <property type="evidence" value="ECO:0007669"/>
    <property type="project" value="TreeGrafter"/>
</dbReference>
<evidence type="ECO:0000256" key="1">
    <source>
        <dbReference type="SAM" id="MobiDB-lite"/>
    </source>
</evidence>
<dbReference type="PROSITE" id="PS00745">
    <property type="entry name" value="RF_PROK_I"/>
    <property type="match status" value="1"/>
</dbReference>
<dbReference type="Proteomes" id="UP000198704">
    <property type="component" value="Unassembled WGS sequence"/>
</dbReference>
<dbReference type="InterPro" id="IPR000352">
    <property type="entry name" value="Pep_chain_release_fac_I"/>
</dbReference>
<dbReference type="AlphaFoldDB" id="A0A1H0F0V6"/>
<gene>
    <name evidence="3" type="ORF">SAMN05216360_11281</name>
</gene>
<dbReference type="GO" id="GO:0043022">
    <property type="term" value="F:ribosome binding"/>
    <property type="evidence" value="ECO:0007669"/>
    <property type="project" value="TreeGrafter"/>
</dbReference>
<dbReference type="GO" id="GO:0003747">
    <property type="term" value="F:translation release factor activity"/>
    <property type="evidence" value="ECO:0007669"/>
    <property type="project" value="InterPro"/>
</dbReference>
<dbReference type="STRING" id="582672.SAMN05216360_11281"/>
<dbReference type="Gene3D" id="3.30.160.20">
    <property type="match status" value="1"/>
</dbReference>
<dbReference type="PANTHER" id="PTHR47814">
    <property type="entry name" value="PEPTIDYL-TRNA HYDROLASE ARFB"/>
    <property type="match status" value="1"/>
</dbReference>
<dbReference type="NCBIfam" id="NF006718">
    <property type="entry name" value="PRK09256.1"/>
    <property type="match status" value="1"/>
</dbReference>
<reference evidence="4" key="1">
    <citation type="submission" date="2016-10" db="EMBL/GenBank/DDBJ databases">
        <authorList>
            <person name="Varghese N."/>
            <person name="Submissions S."/>
        </authorList>
    </citation>
    <scope>NUCLEOTIDE SEQUENCE [LARGE SCALE GENOMIC DNA]</scope>
    <source>
        <strain evidence="4">BL47</strain>
    </source>
</reference>
<evidence type="ECO:0000313" key="3">
    <source>
        <dbReference type="EMBL" id="SDN88278.1"/>
    </source>
</evidence>
<dbReference type="GO" id="GO:0004045">
    <property type="term" value="F:peptidyl-tRNA hydrolase activity"/>
    <property type="evidence" value="ECO:0007669"/>
    <property type="project" value="TreeGrafter"/>
</dbReference>
<dbReference type="PANTHER" id="PTHR47814:SF1">
    <property type="entry name" value="PEPTIDYL-TRNA HYDROLASE ARFB"/>
    <property type="match status" value="1"/>
</dbReference>
<name>A0A1H0F0V6_9HYPH</name>
<evidence type="ECO:0000259" key="2">
    <source>
        <dbReference type="PROSITE" id="PS00745"/>
    </source>
</evidence>
<accession>A0A1H0F0V6</accession>
<dbReference type="RefSeq" id="WP_091718639.1">
    <property type="nucleotide sequence ID" value="NZ_FNHS01000012.1"/>
</dbReference>
<evidence type="ECO:0000313" key="4">
    <source>
        <dbReference type="Proteomes" id="UP000198704"/>
    </source>
</evidence>
<organism evidence="3 4">
    <name type="scientific">Methylobacterium phyllostachyos</name>
    <dbReference type="NCBI Taxonomy" id="582672"/>
    <lineage>
        <taxon>Bacteria</taxon>
        <taxon>Pseudomonadati</taxon>
        <taxon>Pseudomonadota</taxon>
        <taxon>Alphaproteobacteria</taxon>
        <taxon>Hyphomicrobiales</taxon>
        <taxon>Methylobacteriaceae</taxon>
        <taxon>Methylobacterium</taxon>
    </lineage>
</organism>
<proteinExistence type="predicted"/>
<dbReference type="OrthoDB" id="9815709at2"/>
<dbReference type="SUPFAM" id="SSF110916">
    <property type="entry name" value="Peptidyl-tRNA hydrolase domain-like"/>
    <property type="match status" value="1"/>
</dbReference>
<protein>
    <submittedName>
        <fullName evidence="3">Ribosome-associated protein</fullName>
    </submittedName>
</protein>
<dbReference type="Pfam" id="PF00472">
    <property type="entry name" value="RF-1"/>
    <property type="match status" value="1"/>
</dbReference>
<dbReference type="EMBL" id="FNHS01000012">
    <property type="protein sequence ID" value="SDN88278.1"/>
    <property type="molecule type" value="Genomic_DNA"/>
</dbReference>
<feature type="region of interest" description="Disordered" evidence="1">
    <location>
        <begin position="101"/>
        <end position="143"/>
    </location>
</feature>
<sequence length="143" mass="15836">MSLRVTPRIAIADDEIEMSFLRASGAGGQNVNKVETAVQLRWPVLASPSIDDRVKANLVRLAGRRMTKDGVLVLTGQRHRTQERNRAEILQRLVDLVAEAAKPPPPIRRATKPTRGSQERRIGAKKNRATIKQGRGNVRDSEG</sequence>